<reference evidence="4" key="2">
    <citation type="submission" date="2015-01" db="EMBL/GenBank/DDBJ databases">
        <title>Evolutionary Origins and Diversification of the Mycorrhizal Mutualists.</title>
        <authorList>
            <consortium name="DOE Joint Genome Institute"/>
            <consortium name="Mycorrhizal Genomics Consortium"/>
            <person name="Kohler A."/>
            <person name="Kuo A."/>
            <person name="Nagy L.G."/>
            <person name="Floudas D."/>
            <person name="Copeland A."/>
            <person name="Barry K.W."/>
            <person name="Cichocki N."/>
            <person name="Veneault-Fourrey C."/>
            <person name="LaButti K."/>
            <person name="Lindquist E.A."/>
            <person name="Lipzen A."/>
            <person name="Lundell T."/>
            <person name="Morin E."/>
            <person name="Murat C."/>
            <person name="Riley R."/>
            <person name="Ohm R."/>
            <person name="Sun H."/>
            <person name="Tunlid A."/>
            <person name="Henrissat B."/>
            <person name="Grigoriev I.V."/>
            <person name="Hibbett D.S."/>
            <person name="Martin F."/>
        </authorList>
    </citation>
    <scope>NUCLEOTIDE SEQUENCE [LARGE SCALE GENOMIC DNA]</scope>
    <source>
        <strain evidence="4">ATCC 200175</strain>
    </source>
</reference>
<dbReference type="AlphaFoldDB" id="A0A0C9SMJ3"/>
<dbReference type="InterPro" id="IPR045339">
    <property type="entry name" value="DUF6534"/>
</dbReference>
<keyword evidence="1" id="KW-0812">Transmembrane</keyword>
<reference evidence="3 4" key="1">
    <citation type="submission" date="2014-06" db="EMBL/GenBank/DDBJ databases">
        <authorList>
            <consortium name="DOE Joint Genome Institute"/>
            <person name="Kuo A."/>
            <person name="Kohler A."/>
            <person name="Nagy L.G."/>
            <person name="Floudas D."/>
            <person name="Copeland A."/>
            <person name="Barry K.W."/>
            <person name="Cichocki N."/>
            <person name="Veneault-Fourrey C."/>
            <person name="LaButti K."/>
            <person name="Lindquist E.A."/>
            <person name="Lipzen A."/>
            <person name="Lundell T."/>
            <person name="Morin E."/>
            <person name="Murat C."/>
            <person name="Sun H."/>
            <person name="Tunlid A."/>
            <person name="Henrissat B."/>
            <person name="Grigoriev I.V."/>
            <person name="Hibbett D.S."/>
            <person name="Martin F."/>
            <person name="Nordberg H.P."/>
            <person name="Cantor M.N."/>
            <person name="Hua S.X."/>
        </authorList>
    </citation>
    <scope>NUCLEOTIDE SEQUENCE [LARGE SCALE GENOMIC DNA]</scope>
    <source>
        <strain evidence="3 4">ATCC 200175</strain>
    </source>
</reference>
<evidence type="ECO:0000259" key="2">
    <source>
        <dbReference type="Pfam" id="PF20152"/>
    </source>
</evidence>
<feature type="domain" description="DUF6534" evidence="2">
    <location>
        <begin position="1"/>
        <end position="78"/>
    </location>
</feature>
<evidence type="ECO:0000256" key="1">
    <source>
        <dbReference type="SAM" id="Phobius"/>
    </source>
</evidence>
<dbReference type="HOGENOM" id="CLU_1678472_0_0_1"/>
<feature type="transmembrane region" description="Helical" evidence="1">
    <location>
        <begin position="58"/>
        <end position="76"/>
    </location>
</feature>
<evidence type="ECO:0000313" key="3">
    <source>
        <dbReference type="EMBL" id="KIJ06274.1"/>
    </source>
</evidence>
<feature type="transmembrane region" description="Helical" evidence="1">
    <location>
        <begin position="20"/>
        <end position="46"/>
    </location>
</feature>
<gene>
    <name evidence="3" type="ORF">PAXINDRAFT_20528</name>
</gene>
<evidence type="ECO:0000313" key="4">
    <source>
        <dbReference type="Proteomes" id="UP000053647"/>
    </source>
</evidence>
<protein>
    <recommendedName>
        <fullName evidence="2">DUF6534 domain-containing protein</fullName>
    </recommendedName>
</protein>
<accession>A0A0C9SMJ3</accession>
<proteinExistence type="predicted"/>
<sequence>MCTLLAMGRTGFNEKTDRMLLRLILVSINTGLWTAVLALLSIILLVSLPATELVYAGVYYPLCTLYSNTFLANLNIRSYIGGGDHSYRFPVVPSSRNRSTIPANSFTLDISGENSKAAELASVDHERSGWVVPVIFTTHHVYVWDIQIPNRREPRIY</sequence>
<organism evidence="3 4">
    <name type="scientific">Paxillus involutus ATCC 200175</name>
    <dbReference type="NCBI Taxonomy" id="664439"/>
    <lineage>
        <taxon>Eukaryota</taxon>
        <taxon>Fungi</taxon>
        <taxon>Dikarya</taxon>
        <taxon>Basidiomycota</taxon>
        <taxon>Agaricomycotina</taxon>
        <taxon>Agaricomycetes</taxon>
        <taxon>Agaricomycetidae</taxon>
        <taxon>Boletales</taxon>
        <taxon>Paxilineae</taxon>
        <taxon>Paxillaceae</taxon>
        <taxon>Paxillus</taxon>
    </lineage>
</organism>
<dbReference type="EMBL" id="KN820409">
    <property type="protein sequence ID" value="KIJ06274.1"/>
    <property type="molecule type" value="Genomic_DNA"/>
</dbReference>
<keyword evidence="4" id="KW-1185">Reference proteome</keyword>
<keyword evidence="1" id="KW-0472">Membrane</keyword>
<keyword evidence="1" id="KW-1133">Transmembrane helix</keyword>
<dbReference type="Proteomes" id="UP000053647">
    <property type="component" value="Unassembled WGS sequence"/>
</dbReference>
<dbReference type="Pfam" id="PF20152">
    <property type="entry name" value="DUF6534"/>
    <property type="match status" value="1"/>
</dbReference>
<name>A0A0C9SMJ3_PAXIN</name>
<dbReference type="OrthoDB" id="2645044at2759"/>